<accession>A0A7W8XND4</accession>
<keyword evidence="2" id="KW-1185">Reference proteome</keyword>
<organism evidence="1 2">
    <name type="scientific">Rhizobium paranaense</name>
    <dbReference type="NCBI Taxonomy" id="1650438"/>
    <lineage>
        <taxon>Bacteria</taxon>
        <taxon>Pseudomonadati</taxon>
        <taxon>Pseudomonadota</taxon>
        <taxon>Alphaproteobacteria</taxon>
        <taxon>Hyphomicrobiales</taxon>
        <taxon>Rhizobiaceae</taxon>
        <taxon>Rhizobium/Agrobacterium group</taxon>
        <taxon>Rhizobium</taxon>
    </lineage>
</organism>
<reference evidence="1 2" key="1">
    <citation type="submission" date="2020-08" db="EMBL/GenBank/DDBJ databases">
        <title>Genomic Encyclopedia of Type Strains, Phase IV (KMG-V): Genome sequencing to study the core and pangenomes of soil and plant-associated prokaryotes.</title>
        <authorList>
            <person name="Whitman W."/>
        </authorList>
    </citation>
    <scope>NUCLEOTIDE SEQUENCE [LARGE SCALE GENOMIC DNA]</scope>
    <source>
        <strain evidence="1 2">SEMIA 4064</strain>
    </source>
</reference>
<evidence type="ECO:0000313" key="2">
    <source>
        <dbReference type="Proteomes" id="UP000549882"/>
    </source>
</evidence>
<evidence type="ECO:0000313" key="1">
    <source>
        <dbReference type="EMBL" id="MBB5572572.1"/>
    </source>
</evidence>
<dbReference type="AlphaFoldDB" id="A0A7W8XND4"/>
<dbReference type="RefSeq" id="WP_107108038.1">
    <property type="nucleotide sequence ID" value="NZ_JACHBI010000001.1"/>
</dbReference>
<protein>
    <recommendedName>
        <fullName evidence="3">Type I secretion protein</fullName>
    </recommendedName>
</protein>
<sequence length="672" mass="73153">MHAEKISEIIAHFIGLFDTQIEDLRLRLNYTDATLPEDKPEEQPDPTLAKDDFSSGLTVVDYAPEVKYIDSPYYFRAGYIHPHDNPYHERMHDHEGLAPVEVSVVHRPSEIEFQPATLPGKLDVYVGPGSEVTHVVQANVLRDDDVLDMTNSSHHIIRDVSDVYDWLGQATVKAEELSPFASLQRPESNEGMIKLNDDLHAFAKTIEESGGTYIQDPDGSHYLAIAGNELDGVFVNGVQVTSAPYLEDSMPDRGLAKTDTEGTDGVVHQTGPGPNSLNIEAGGNIVANLVNIVDTNIISHVMAVMGDYHSIDAISQSYIYSDNDKVDCLSGNDDQSSQSALTIGRNIAVFQHSEFQAAATPEHSDDGNPAFPSFWRVSVIEGDVSFLHWTEQYNFLSDNDTMRVTTTGAETTLLTGGNTLLDLASYFGLGMQYDLMIVGGHAFDINSISQISVLYDNDVVTTTQSGEHVQTGGNLLWNLASISNVGLSDRFTAMPDFVNDTVKNIQNHTNEIPDGLAHDSNFAGQEALNVLYITGNFFDVNVIKQINVVGDSDIVHQVASDVVANNQNATVSIDTGSNALVNIASITDYDSVGHTTYVAGNLYSDTVLIQGGLVDHEQTTNANQQQSQPLANEAIAFLGDHDSQPTQNETIDLGHDISWHNGTVGDVMQTVT</sequence>
<comment type="caution">
    <text evidence="1">The sequence shown here is derived from an EMBL/GenBank/DDBJ whole genome shotgun (WGS) entry which is preliminary data.</text>
</comment>
<gene>
    <name evidence="1" type="ORF">GGD50_001148</name>
</gene>
<evidence type="ECO:0008006" key="3">
    <source>
        <dbReference type="Google" id="ProtNLM"/>
    </source>
</evidence>
<dbReference type="EMBL" id="JACHBI010000001">
    <property type="protein sequence ID" value="MBB5572572.1"/>
    <property type="molecule type" value="Genomic_DNA"/>
</dbReference>
<name>A0A7W8XND4_9HYPH</name>
<dbReference type="Proteomes" id="UP000549882">
    <property type="component" value="Unassembled WGS sequence"/>
</dbReference>
<proteinExistence type="predicted"/>